<keyword evidence="3" id="KW-1185">Reference proteome</keyword>
<keyword evidence="1" id="KW-0175">Coiled coil</keyword>
<name>A0A923MJE6_9FIRM</name>
<evidence type="ECO:0000313" key="2">
    <source>
        <dbReference type="EMBL" id="MBC5771205.1"/>
    </source>
</evidence>
<dbReference type="EMBL" id="JACOQI010000013">
    <property type="protein sequence ID" value="MBC5771205.1"/>
    <property type="molecule type" value="Genomic_DNA"/>
</dbReference>
<sequence length="140" mass="15522">MRVRGDNAPSNAFSLEEQPNKPGVALVRFYENAEPFEEKRDELTISGWVYDEYHLELNMYDGLSEDILGNYAGYLAQAKLHEAEGKTIPSLQQQVADLETDKAALTEKVTSLEGQVTDTQMALCDVYEQIVAVTSTTGGE</sequence>
<evidence type="ECO:0000313" key="3">
    <source>
        <dbReference type="Proteomes" id="UP000620327"/>
    </source>
</evidence>
<organism evidence="2 3">
    <name type="scientific">Dysosmobacter segnis</name>
    <dbReference type="NCBI Taxonomy" id="2763042"/>
    <lineage>
        <taxon>Bacteria</taxon>
        <taxon>Bacillati</taxon>
        <taxon>Bacillota</taxon>
        <taxon>Clostridia</taxon>
        <taxon>Eubacteriales</taxon>
        <taxon>Oscillospiraceae</taxon>
        <taxon>Dysosmobacter</taxon>
    </lineage>
</organism>
<dbReference type="Proteomes" id="UP000620327">
    <property type="component" value="Unassembled WGS sequence"/>
</dbReference>
<dbReference type="AlphaFoldDB" id="A0A923MJE6"/>
<evidence type="ECO:0000256" key="1">
    <source>
        <dbReference type="SAM" id="Coils"/>
    </source>
</evidence>
<protein>
    <submittedName>
        <fullName evidence="2">Uncharacterized protein</fullName>
    </submittedName>
</protein>
<gene>
    <name evidence="2" type="ORF">H8Z83_12905</name>
</gene>
<accession>A0A923MJE6</accession>
<dbReference type="RefSeq" id="WP_147574113.1">
    <property type="nucleotide sequence ID" value="NZ_JACOQI010000013.1"/>
</dbReference>
<comment type="caution">
    <text evidence="2">The sequence shown here is derived from an EMBL/GenBank/DDBJ whole genome shotgun (WGS) entry which is preliminary data.</text>
</comment>
<proteinExistence type="predicted"/>
<reference evidence="2" key="1">
    <citation type="submission" date="2020-08" db="EMBL/GenBank/DDBJ databases">
        <title>Genome public.</title>
        <authorList>
            <person name="Liu C."/>
            <person name="Sun Q."/>
        </authorList>
    </citation>
    <scope>NUCLEOTIDE SEQUENCE</scope>
    <source>
        <strain evidence="2">BX15</strain>
    </source>
</reference>
<feature type="coiled-coil region" evidence="1">
    <location>
        <begin position="88"/>
        <end position="115"/>
    </location>
</feature>